<evidence type="ECO:0000256" key="1">
    <source>
        <dbReference type="ARBA" id="ARBA00004383"/>
    </source>
</evidence>
<evidence type="ECO:0000259" key="12">
    <source>
        <dbReference type="PROSITE" id="PS52015"/>
    </source>
</evidence>
<dbReference type="InterPro" id="IPR051045">
    <property type="entry name" value="TonB-dependent_transducer"/>
</dbReference>
<evidence type="ECO:0000256" key="4">
    <source>
        <dbReference type="ARBA" id="ARBA00022475"/>
    </source>
</evidence>
<keyword evidence="9 11" id="KW-0472">Membrane</keyword>
<dbReference type="GO" id="GO:0098797">
    <property type="term" value="C:plasma membrane protein complex"/>
    <property type="evidence" value="ECO:0007669"/>
    <property type="project" value="TreeGrafter"/>
</dbReference>
<dbReference type="GO" id="GO:0015031">
    <property type="term" value="P:protein transport"/>
    <property type="evidence" value="ECO:0007669"/>
    <property type="project" value="UniProtKB-KW"/>
</dbReference>
<keyword evidence="5" id="KW-0997">Cell inner membrane</keyword>
<dbReference type="SUPFAM" id="SSF74653">
    <property type="entry name" value="TolA/TonB C-terminal domain"/>
    <property type="match status" value="1"/>
</dbReference>
<evidence type="ECO:0000256" key="10">
    <source>
        <dbReference type="SAM" id="MobiDB-lite"/>
    </source>
</evidence>
<evidence type="ECO:0000256" key="7">
    <source>
        <dbReference type="ARBA" id="ARBA00022927"/>
    </source>
</evidence>
<dbReference type="EMBL" id="FYDG01000017">
    <property type="protein sequence ID" value="SNB81970.1"/>
    <property type="molecule type" value="Genomic_DNA"/>
</dbReference>
<dbReference type="Proteomes" id="UP000198418">
    <property type="component" value="Unassembled WGS sequence"/>
</dbReference>
<keyword evidence="4" id="KW-1003">Cell membrane</keyword>
<feature type="compositionally biased region" description="Pro residues" evidence="10">
    <location>
        <begin position="86"/>
        <end position="98"/>
    </location>
</feature>
<feature type="transmembrane region" description="Helical" evidence="11">
    <location>
        <begin position="12"/>
        <end position="32"/>
    </location>
</feature>
<evidence type="ECO:0000256" key="3">
    <source>
        <dbReference type="ARBA" id="ARBA00022448"/>
    </source>
</evidence>
<dbReference type="OrthoDB" id="7876885at2"/>
<dbReference type="Pfam" id="PF03544">
    <property type="entry name" value="TonB_C"/>
    <property type="match status" value="1"/>
</dbReference>
<feature type="region of interest" description="Disordered" evidence="10">
    <location>
        <begin position="157"/>
        <end position="182"/>
    </location>
</feature>
<dbReference type="GO" id="GO:0055085">
    <property type="term" value="P:transmembrane transport"/>
    <property type="evidence" value="ECO:0007669"/>
    <property type="project" value="InterPro"/>
</dbReference>
<sequence>MSPGLLRGRTRLTLTGVSFAAHFAVLSALALAPTPPAVLAPLNIDVIPQGDYVVDTVAIAGDNTPNPAPAPAEPAEPETTQEAPAAPSPPSASAPPAPALLQADPNARKAELAAQDKQRRIREQRRQAAVEARREAAEEAADEARLERLREKRRREALARRDAMRHTAEQGGGSEAHRAGVANGAAQHAARVNYGAIISAELNRHKTYPATARERGEYGAVGVAFTVGGDGRIVSHSIISSSGSSALDGAVHGMMRAAHAPPPPSGSFRGSIVVRFNLNQ</sequence>
<protein>
    <submittedName>
        <fullName evidence="13">Outer membrane transport energization protein TonB</fullName>
    </submittedName>
</protein>
<keyword evidence="14" id="KW-1185">Reference proteome</keyword>
<dbReference type="AlphaFoldDB" id="A0A212S9J4"/>
<evidence type="ECO:0000256" key="9">
    <source>
        <dbReference type="ARBA" id="ARBA00023136"/>
    </source>
</evidence>
<feature type="compositionally biased region" description="Basic and acidic residues" evidence="10">
    <location>
        <begin position="124"/>
        <end position="144"/>
    </location>
</feature>
<gene>
    <name evidence="13" type="ORF">SAMN06265338_11731</name>
</gene>
<organism evidence="13 14">
    <name type="scientific">Rhodoblastus acidophilus</name>
    <name type="common">Rhodopseudomonas acidophila</name>
    <dbReference type="NCBI Taxonomy" id="1074"/>
    <lineage>
        <taxon>Bacteria</taxon>
        <taxon>Pseudomonadati</taxon>
        <taxon>Pseudomonadota</taxon>
        <taxon>Alphaproteobacteria</taxon>
        <taxon>Hyphomicrobiales</taxon>
        <taxon>Rhodoblastaceae</taxon>
        <taxon>Rhodoblastus</taxon>
    </lineage>
</organism>
<keyword evidence="8 11" id="KW-1133">Transmembrane helix</keyword>
<keyword evidence="3" id="KW-0813">Transport</keyword>
<feature type="compositionally biased region" description="Basic and acidic residues" evidence="10">
    <location>
        <begin position="106"/>
        <end position="118"/>
    </location>
</feature>
<comment type="subcellular location">
    <subcellularLocation>
        <location evidence="1">Cell inner membrane</location>
        <topology evidence="1">Single-pass membrane protein</topology>
        <orientation evidence="1">Periplasmic side</orientation>
    </subcellularLocation>
</comment>
<evidence type="ECO:0000256" key="5">
    <source>
        <dbReference type="ARBA" id="ARBA00022519"/>
    </source>
</evidence>
<dbReference type="PROSITE" id="PS52015">
    <property type="entry name" value="TONB_CTD"/>
    <property type="match status" value="1"/>
</dbReference>
<feature type="compositionally biased region" description="Basic and acidic residues" evidence="10">
    <location>
        <begin position="157"/>
        <end position="168"/>
    </location>
</feature>
<dbReference type="InterPro" id="IPR037682">
    <property type="entry name" value="TonB_C"/>
</dbReference>
<dbReference type="RefSeq" id="WP_088522279.1">
    <property type="nucleotide sequence ID" value="NZ_FYDG01000017.1"/>
</dbReference>
<evidence type="ECO:0000256" key="6">
    <source>
        <dbReference type="ARBA" id="ARBA00022692"/>
    </source>
</evidence>
<dbReference type="GO" id="GO:0031992">
    <property type="term" value="F:energy transducer activity"/>
    <property type="evidence" value="ECO:0007669"/>
    <property type="project" value="TreeGrafter"/>
</dbReference>
<feature type="domain" description="TonB C-terminal" evidence="12">
    <location>
        <begin position="193"/>
        <end position="280"/>
    </location>
</feature>
<evidence type="ECO:0000256" key="2">
    <source>
        <dbReference type="ARBA" id="ARBA00006555"/>
    </source>
</evidence>
<dbReference type="PANTHER" id="PTHR33446">
    <property type="entry name" value="PROTEIN TONB-RELATED"/>
    <property type="match status" value="1"/>
</dbReference>
<keyword evidence="6 11" id="KW-0812">Transmembrane</keyword>
<dbReference type="InterPro" id="IPR006260">
    <property type="entry name" value="TonB/TolA_C"/>
</dbReference>
<feature type="region of interest" description="Disordered" evidence="10">
    <location>
        <begin position="59"/>
        <end position="144"/>
    </location>
</feature>
<comment type="similarity">
    <text evidence="2">Belongs to the TonB family.</text>
</comment>
<proteinExistence type="inferred from homology"/>
<reference evidence="14" key="1">
    <citation type="submission" date="2017-06" db="EMBL/GenBank/DDBJ databases">
        <authorList>
            <person name="Varghese N."/>
            <person name="Submissions S."/>
        </authorList>
    </citation>
    <scope>NUCLEOTIDE SEQUENCE [LARGE SCALE GENOMIC DNA]</scope>
    <source>
        <strain evidence="14">DSM 137</strain>
    </source>
</reference>
<evidence type="ECO:0000256" key="8">
    <source>
        <dbReference type="ARBA" id="ARBA00022989"/>
    </source>
</evidence>
<name>A0A212S9J4_RHOAC</name>
<evidence type="ECO:0000256" key="11">
    <source>
        <dbReference type="SAM" id="Phobius"/>
    </source>
</evidence>
<keyword evidence="7" id="KW-0653">Protein transport</keyword>
<dbReference type="PANTHER" id="PTHR33446:SF2">
    <property type="entry name" value="PROTEIN TONB"/>
    <property type="match status" value="1"/>
</dbReference>
<accession>A0A212S9J4</accession>
<dbReference type="Gene3D" id="3.30.1150.10">
    <property type="match status" value="1"/>
</dbReference>
<evidence type="ECO:0000313" key="13">
    <source>
        <dbReference type="EMBL" id="SNB81970.1"/>
    </source>
</evidence>
<evidence type="ECO:0000313" key="14">
    <source>
        <dbReference type="Proteomes" id="UP000198418"/>
    </source>
</evidence>
<dbReference type="NCBIfam" id="TIGR01352">
    <property type="entry name" value="tonB_Cterm"/>
    <property type="match status" value="1"/>
</dbReference>